<name>A0ABM1MT91_NICVS</name>
<dbReference type="SUPFAM" id="SSF53474">
    <property type="entry name" value="alpha/beta-Hydrolases"/>
    <property type="match status" value="1"/>
</dbReference>
<evidence type="ECO:0000256" key="2">
    <source>
        <dbReference type="ARBA" id="ARBA00022801"/>
    </source>
</evidence>
<evidence type="ECO:0000313" key="5">
    <source>
        <dbReference type="RefSeq" id="XP_017777791.1"/>
    </source>
</evidence>
<evidence type="ECO:0000256" key="1">
    <source>
        <dbReference type="ARBA" id="ARBA00005863"/>
    </source>
</evidence>
<organism evidence="4 5">
    <name type="scientific">Nicrophorus vespilloides</name>
    <name type="common">Boreal carrion beetle</name>
    <dbReference type="NCBI Taxonomy" id="110193"/>
    <lineage>
        <taxon>Eukaryota</taxon>
        <taxon>Metazoa</taxon>
        <taxon>Ecdysozoa</taxon>
        <taxon>Arthropoda</taxon>
        <taxon>Hexapoda</taxon>
        <taxon>Insecta</taxon>
        <taxon>Pterygota</taxon>
        <taxon>Neoptera</taxon>
        <taxon>Endopterygota</taxon>
        <taxon>Coleoptera</taxon>
        <taxon>Polyphaga</taxon>
        <taxon>Staphyliniformia</taxon>
        <taxon>Silphidae</taxon>
        <taxon>Nicrophorinae</taxon>
        <taxon>Nicrophorus</taxon>
    </lineage>
</organism>
<evidence type="ECO:0000313" key="4">
    <source>
        <dbReference type="Proteomes" id="UP000695000"/>
    </source>
</evidence>
<dbReference type="InterPro" id="IPR029058">
    <property type="entry name" value="AB_hydrolase_fold"/>
</dbReference>
<feature type="domain" description="Serine hydrolase" evidence="3">
    <location>
        <begin position="18"/>
        <end position="227"/>
    </location>
</feature>
<dbReference type="Gene3D" id="3.40.50.1820">
    <property type="entry name" value="alpha/beta hydrolase"/>
    <property type="match status" value="1"/>
</dbReference>
<evidence type="ECO:0000259" key="3">
    <source>
        <dbReference type="Pfam" id="PF03959"/>
    </source>
</evidence>
<dbReference type="Pfam" id="PF03959">
    <property type="entry name" value="FSH1"/>
    <property type="match status" value="1"/>
</dbReference>
<sequence length="238" mass="26781">MVESQNNVCCPKPGAGGEKLKVLAIHGYRQNAEVFRQKTGSFRKMVHKWVQFTYVTAPHKVILVDELNNDGEEVNIGQSADEEQYGWFFNRDNKTYRGIRKGGPAVGFEESLKFIEKVVEEQGPFNGIMGFSQGACFVGLLCDLQARGMLPYKFDFAIMASGFKSDCLPHKKYYSEPISIPTLHIYGETDNIIPTEMSKSLATVFGEPLEISHPGGHYLPATAVQKKDYQTFFKLFMN</sequence>
<dbReference type="RefSeq" id="XP_017777791.1">
    <property type="nucleotide sequence ID" value="XM_017922302.1"/>
</dbReference>
<gene>
    <name evidence="5" type="primary">LOC108563583</name>
</gene>
<dbReference type="Proteomes" id="UP000695000">
    <property type="component" value="Unplaced"/>
</dbReference>
<dbReference type="GeneID" id="108563583"/>
<accession>A0ABM1MT91</accession>
<dbReference type="InterPro" id="IPR005645">
    <property type="entry name" value="FSH-like_dom"/>
</dbReference>
<protein>
    <submittedName>
        <fullName evidence="5">Esterase AGAP003155</fullName>
    </submittedName>
</protein>
<dbReference type="PANTHER" id="PTHR48070:SF6">
    <property type="entry name" value="ESTERASE OVCA2"/>
    <property type="match status" value="1"/>
</dbReference>
<proteinExistence type="inferred from homology"/>
<dbReference type="InterPro" id="IPR050593">
    <property type="entry name" value="LovG"/>
</dbReference>
<keyword evidence="2" id="KW-0378">Hydrolase</keyword>
<reference evidence="5" key="1">
    <citation type="submission" date="2025-08" db="UniProtKB">
        <authorList>
            <consortium name="RefSeq"/>
        </authorList>
    </citation>
    <scope>IDENTIFICATION</scope>
    <source>
        <tissue evidence="5">Whole Larva</tissue>
    </source>
</reference>
<comment type="similarity">
    <text evidence="1">Belongs to the LovG family.</text>
</comment>
<keyword evidence="4" id="KW-1185">Reference proteome</keyword>
<dbReference type="PANTHER" id="PTHR48070">
    <property type="entry name" value="ESTERASE OVCA2"/>
    <property type="match status" value="1"/>
</dbReference>